<feature type="transmembrane region" description="Helical" evidence="1">
    <location>
        <begin position="20"/>
        <end position="39"/>
    </location>
</feature>
<dbReference type="Gene3D" id="2.40.50.90">
    <property type="match status" value="1"/>
</dbReference>
<keyword evidence="1" id="KW-0472">Membrane</keyword>
<keyword evidence="4" id="KW-1185">Reference proteome</keyword>
<keyword evidence="1" id="KW-0812">Transmembrane</keyword>
<evidence type="ECO:0000256" key="1">
    <source>
        <dbReference type="SAM" id="Phobius"/>
    </source>
</evidence>
<feature type="domain" description="TNase-like" evidence="2">
    <location>
        <begin position="42"/>
        <end position="139"/>
    </location>
</feature>
<dbReference type="Proteomes" id="UP000281094">
    <property type="component" value="Unassembled WGS sequence"/>
</dbReference>
<dbReference type="AlphaFoldDB" id="A0A3L7JDT9"/>
<dbReference type="RefSeq" id="WP_121645905.1">
    <property type="nucleotide sequence ID" value="NZ_RCWN01000001.1"/>
</dbReference>
<dbReference type="InterPro" id="IPR016071">
    <property type="entry name" value="Staphylococal_nuclease_OB-fold"/>
</dbReference>
<evidence type="ECO:0000313" key="4">
    <source>
        <dbReference type="Proteomes" id="UP000281094"/>
    </source>
</evidence>
<dbReference type="EMBL" id="RCWN01000001">
    <property type="protein sequence ID" value="RLQ88937.1"/>
    <property type="molecule type" value="Genomic_DNA"/>
</dbReference>
<name>A0A3L7JDT9_9HYPH</name>
<comment type="caution">
    <text evidence="3">The sequence shown here is derived from an EMBL/GenBank/DDBJ whole genome shotgun (WGS) entry which is preliminary data.</text>
</comment>
<organism evidence="3 4">
    <name type="scientific">Notoacmeibacter ruber</name>
    <dbReference type="NCBI Taxonomy" id="2670375"/>
    <lineage>
        <taxon>Bacteria</taxon>
        <taxon>Pseudomonadati</taxon>
        <taxon>Pseudomonadota</taxon>
        <taxon>Alphaproteobacteria</taxon>
        <taxon>Hyphomicrobiales</taxon>
        <taxon>Notoacmeibacteraceae</taxon>
        <taxon>Notoacmeibacter</taxon>
    </lineage>
</organism>
<evidence type="ECO:0000259" key="2">
    <source>
        <dbReference type="PROSITE" id="PS50830"/>
    </source>
</evidence>
<accession>A0A3L7JDT9</accession>
<dbReference type="Pfam" id="PF00565">
    <property type="entry name" value="SNase"/>
    <property type="match status" value="1"/>
</dbReference>
<evidence type="ECO:0000313" key="3">
    <source>
        <dbReference type="EMBL" id="RLQ88937.1"/>
    </source>
</evidence>
<gene>
    <name evidence="3" type="ORF">D8780_12555</name>
</gene>
<dbReference type="InterPro" id="IPR035437">
    <property type="entry name" value="SNase_OB-fold_sf"/>
</dbReference>
<protein>
    <submittedName>
        <fullName evidence="3">Thermonuclease family protein</fullName>
    </submittedName>
</protein>
<reference evidence="3 4" key="1">
    <citation type="submission" date="2018-10" db="EMBL/GenBank/DDBJ databases">
        <title>Notoacmeibacter sp. M2BS9Y-3-1, whole genome shotgun sequence.</title>
        <authorList>
            <person name="Tuo L."/>
        </authorList>
    </citation>
    <scope>NUCLEOTIDE SEQUENCE [LARGE SCALE GENOMIC DNA]</scope>
    <source>
        <strain evidence="3 4">M2BS9Y-3-1</strain>
    </source>
</reference>
<sequence length="151" mass="16152">MGGWDKHPDYGGPRPTRLGTLALVLVIAAIIVGVTTCSLRADPIMGKANAVIDGDGLVVDGVEIRLCGIDAPEFQRPGGREATDYLRRLVAGREVICIRVGEGSVCDGRSRPRSYDRVVAQCFIGQTDLAGQMVRAGHAVDWPRFSGGAYR</sequence>
<keyword evidence="1" id="KW-1133">Transmembrane helix</keyword>
<proteinExistence type="predicted"/>
<dbReference type="SMART" id="SM00318">
    <property type="entry name" value="SNc"/>
    <property type="match status" value="1"/>
</dbReference>
<dbReference type="PROSITE" id="PS50830">
    <property type="entry name" value="TNASE_3"/>
    <property type="match status" value="1"/>
</dbReference>
<dbReference type="SUPFAM" id="SSF50199">
    <property type="entry name" value="Staphylococcal nuclease"/>
    <property type="match status" value="1"/>
</dbReference>